<proteinExistence type="predicted"/>
<dbReference type="EMBL" id="UINC01195245">
    <property type="protein sequence ID" value="SVE11716.1"/>
    <property type="molecule type" value="Genomic_DNA"/>
</dbReference>
<gene>
    <name evidence="1" type="ORF">METZ01_LOCUS464570</name>
</gene>
<protein>
    <submittedName>
        <fullName evidence="1">Uncharacterized protein</fullName>
    </submittedName>
</protein>
<reference evidence="1" key="1">
    <citation type="submission" date="2018-05" db="EMBL/GenBank/DDBJ databases">
        <authorList>
            <person name="Lanie J.A."/>
            <person name="Ng W.-L."/>
            <person name="Kazmierczak K.M."/>
            <person name="Andrzejewski T.M."/>
            <person name="Davidsen T.M."/>
            <person name="Wayne K.J."/>
            <person name="Tettelin H."/>
            <person name="Glass J.I."/>
            <person name="Rusch D."/>
            <person name="Podicherti R."/>
            <person name="Tsui H.-C.T."/>
            <person name="Winkler M.E."/>
        </authorList>
    </citation>
    <scope>NUCLEOTIDE SEQUENCE</scope>
</reference>
<dbReference type="AlphaFoldDB" id="A0A383AUT2"/>
<name>A0A383AUT2_9ZZZZ</name>
<feature type="non-terminal residue" evidence="1">
    <location>
        <position position="40"/>
    </location>
</feature>
<accession>A0A383AUT2</accession>
<sequence>MRQPENPSQRTWMAGKSGFEDQQFASDTLLDEVGDVLQRF</sequence>
<organism evidence="1">
    <name type="scientific">marine metagenome</name>
    <dbReference type="NCBI Taxonomy" id="408172"/>
    <lineage>
        <taxon>unclassified sequences</taxon>
        <taxon>metagenomes</taxon>
        <taxon>ecological metagenomes</taxon>
    </lineage>
</organism>
<evidence type="ECO:0000313" key="1">
    <source>
        <dbReference type="EMBL" id="SVE11716.1"/>
    </source>
</evidence>